<gene>
    <name evidence="1" type="ORF">V0R53_10600</name>
</gene>
<comment type="caution">
    <text evidence="1">The sequence shown here is derived from an EMBL/GenBank/DDBJ whole genome shotgun (WGS) entry which is preliminary data.</text>
</comment>
<organism evidence="1 2">
    <name type="scientific">Pseudomonas auratipiscis</name>
    <dbReference type="NCBI Taxonomy" id="3115853"/>
    <lineage>
        <taxon>Bacteria</taxon>
        <taxon>Pseudomonadati</taxon>
        <taxon>Pseudomonadota</taxon>
        <taxon>Gammaproteobacteria</taxon>
        <taxon>Pseudomonadales</taxon>
        <taxon>Pseudomonadaceae</taxon>
        <taxon>Pseudomonas</taxon>
    </lineage>
</organism>
<dbReference type="Pfam" id="PF15428">
    <property type="entry name" value="Imm26"/>
    <property type="match status" value="1"/>
</dbReference>
<dbReference type="AlphaFoldDB" id="A0AB35WUA5"/>
<keyword evidence="2" id="KW-1185">Reference proteome</keyword>
<evidence type="ECO:0000313" key="1">
    <source>
        <dbReference type="EMBL" id="MEE1866844.1"/>
    </source>
</evidence>
<accession>A0AB35WUA5</accession>
<evidence type="ECO:0000313" key="2">
    <source>
        <dbReference type="Proteomes" id="UP001307839"/>
    </source>
</evidence>
<sequence>MTRQIITPGTILEVFLSETLYAYGQVVSRSEIAFFDYIGKQITDLSELDSVLNDTLFIIPVMNSAITRGRWKKIAKRPLREAFLSPRDYFVVDQISKSIQIYRSSDDSMRPGTAKQAMQLECAAVWSAEHVEDRLRDHYLGKKNMWLEQLREPLTAIL</sequence>
<dbReference type="RefSeq" id="WP_330079485.1">
    <property type="nucleotide sequence ID" value="NZ_JAZDCU010000009.1"/>
</dbReference>
<dbReference type="Proteomes" id="UP001307839">
    <property type="component" value="Unassembled WGS sequence"/>
</dbReference>
<proteinExistence type="predicted"/>
<dbReference type="EMBL" id="JAZDQP010000006">
    <property type="protein sequence ID" value="MEE1866844.1"/>
    <property type="molecule type" value="Genomic_DNA"/>
</dbReference>
<name>A0AB35WUA5_9PSED</name>
<protein>
    <submittedName>
        <fullName evidence="1">Imm26 family immunity protein</fullName>
    </submittedName>
</protein>
<dbReference type="InterPro" id="IPR029278">
    <property type="entry name" value="Imm26"/>
</dbReference>
<reference evidence="1 2" key="1">
    <citation type="submission" date="2024-01" db="EMBL/GenBank/DDBJ databases">
        <title>Unpublished Manusciprt.</title>
        <authorList>
            <person name="Duman M."/>
            <person name="Valdes E.G."/>
            <person name="Ajmi N."/>
            <person name="Altun S."/>
            <person name="Saticioglu I.B."/>
        </authorList>
    </citation>
    <scope>NUCLEOTIDE SEQUENCE [LARGE SCALE GENOMIC DNA]</scope>
    <source>
        <strain evidence="1 2">120P</strain>
    </source>
</reference>